<evidence type="ECO:0000259" key="3">
    <source>
        <dbReference type="PROSITE" id="PS51272"/>
    </source>
</evidence>
<gene>
    <name evidence="4" type="ORF">J0895_14160</name>
</gene>
<evidence type="ECO:0000256" key="1">
    <source>
        <dbReference type="ARBA" id="ARBA00008769"/>
    </source>
</evidence>
<dbReference type="Proteomes" id="UP000664844">
    <property type="component" value="Unassembled WGS sequence"/>
</dbReference>
<dbReference type="InterPro" id="IPR001119">
    <property type="entry name" value="SLH_dom"/>
</dbReference>
<dbReference type="InterPro" id="IPR051465">
    <property type="entry name" value="Cell_Envelope_Struct_Comp"/>
</dbReference>
<proteinExistence type="inferred from homology"/>
<keyword evidence="5" id="KW-1185">Reference proteome</keyword>
<name>A0ABS3FSZ4_9CYAN</name>
<dbReference type="InterPro" id="IPR047684">
    <property type="entry name" value="Por_som-like"/>
</dbReference>
<dbReference type="InterPro" id="IPR038673">
    <property type="entry name" value="OprB_sf"/>
</dbReference>
<accession>A0ABS3FSZ4</accession>
<dbReference type="PROSITE" id="PS51272">
    <property type="entry name" value="SLH"/>
    <property type="match status" value="1"/>
</dbReference>
<organism evidence="4 5">
    <name type="scientific">Phormidium pseudopriestleyi FRX01</name>
    <dbReference type="NCBI Taxonomy" id="1759528"/>
    <lineage>
        <taxon>Bacteria</taxon>
        <taxon>Bacillati</taxon>
        <taxon>Cyanobacteriota</taxon>
        <taxon>Cyanophyceae</taxon>
        <taxon>Oscillatoriophycideae</taxon>
        <taxon>Oscillatoriales</taxon>
        <taxon>Oscillatoriaceae</taxon>
        <taxon>Phormidium</taxon>
    </lineage>
</organism>
<comment type="caution">
    <text evidence="4">The sequence shown here is derived from an EMBL/GenBank/DDBJ whole genome shotgun (WGS) entry which is preliminary data.</text>
</comment>
<protein>
    <submittedName>
        <fullName evidence="4">Carbohydrate porin</fullName>
    </submittedName>
</protein>
<evidence type="ECO:0000256" key="2">
    <source>
        <dbReference type="RuleBase" id="RU363072"/>
    </source>
</evidence>
<evidence type="ECO:0000313" key="4">
    <source>
        <dbReference type="EMBL" id="MBO0350235.1"/>
    </source>
</evidence>
<dbReference type="Pfam" id="PF04966">
    <property type="entry name" value="OprB"/>
    <property type="match status" value="1"/>
</dbReference>
<dbReference type="Pfam" id="PF00395">
    <property type="entry name" value="SLH"/>
    <property type="match status" value="1"/>
</dbReference>
<comment type="similarity">
    <text evidence="1 2">Belongs to the OprB family.</text>
</comment>
<feature type="domain" description="SLH" evidence="3">
    <location>
        <begin position="75"/>
        <end position="139"/>
    </location>
</feature>
<evidence type="ECO:0000313" key="5">
    <source>
        <dbReference type="Proteomes" id="UP000664844"/>
    </source>
</evidence>
<dbReference type="Gene3D" id="2.40.160.180">
    <property type="entry name" value="Carbohydrate-selective porin OprB"/>
    <property type="match status" value="1"/>
</dbReference>
<sequence length="553" mass="59695">MKLMLASPAILAIEALIPMGIGAMPLSEIAQQDPVPEVSAIAEEAATPEPLDILEQINLYSQADLEVGPLEQVNSVRELTDVSPTDWAFQAVSALAERHQCLLGYGDGTYRGNRAMTRYEFAASLNACLIQIQQQIEGFNALSPDEINSIRRLQEEFAAELATLRGRVDALEVRTAELEANQFSPTTKMSGEVLMAPIHAFGDRGDTTAGGEETELSFGYRARLLFDSSLTGRDRLRTRLQVVNVARLDNTTGTVMSRLGFDGEEGNEAILERLEYRFPITNNMRMWVGATGLAQDHIIPVTNPLLESDGSGALSRFGRRNPTIYRQPGGAGAGFEYKFGNVARLYGAYMAGNAGTPTAKNGLFDGSYSATAQLTATPIENLEVSLAYSNSYFPGGEVNVSGSTGSGNARRPFTNNVATTSNNLGVQASFAFAPVTVSGWAGWSLAEAQVSDGDVSSGDTATLFNWALNVGVPDLVKEGSLLGFIVGQQPKVISNDVSGREDPDTSLHFEALFKYPITQRINITPGFFVITNPDHNSDNNTIWVGTMRTQFTF</sequence>
<reference evidence="4 5" key="1">
    <citation type="submission" date="2021-03" db="EMBL/GenBank/DDBJ databases">
        <title>Metabolic Capacity of the Antarctic Cyanobacterium Phormidium pseudopriestleyi that Sustains Oxygenic Photosynthesis in the Presence of Hydrogen Sulfide.</title>
        <authorList>
            <person name="Lumian J.E."/>
            <person name="Jungblut A.D."/>
            <person name="Dillon M.L."/>
            <person name="Hawes I."/>
            <person name="Doran P.T."/>
            <person name="Mackey T.J."/>
            <person name="Dick G.J."/>
            <person name="Grettenberger C.L."/>
            <person name="Sumner D.Y."/>
        </authorList>
    </citation>
    <scope>NUCLEOTIDE SEQUENCE [LARGE SCALE GENOMIC DNA]</scope>
    <source>
        <strain evidence="4 5">FRX01</strain>
    </source>
</reference>
<dbReference type="PANTHER" id="PTHR43308:SF1">
    <property type="entry name" value="OUTER MEMBRANE PROTEIN ALPHA"/>
    <property type="match status" value="1"/>
</dbReference>
<dbReference type="NCBIfam" id="NF033921">
    <property type="entry name" value="por_somb"/>
    <property type="match status" value="1"/>
</dbReference>
<dbReference type="InterPro" id="IPR007049">
    <property type="entry name" value="Carb-sel_porin_OprB"/>
</dbReference>
<dbReference type="EMBL" id="JAFLQW010000376">
    <property type="protein sequence ID" value="MBO0350235.1"/>
    <property type="molecule type" value="Genomic_DNA"/>
</dbReference>
<dbReference type="PANTHER" id="PTHR43308">
    <property type="entry name" value="OUTER MEMBRANE PROTEIN ALPHA-RELATED"/>
    <property type="match status" value="1"/>
</dbReference>